<dbReference type="EMBL" id="CP002102">
    <property type="protein sequence ID" value="ADL01387.1"/>
    <property type="molecule type" value="Genomic_DNA"/>
</dbReference>
<name>D9QIQ4_BRESC</name>
<dbReference type="HOGENOM" id="CLU_1281274_0_0_5"/>
<evidence type="ECO:0000313" key="1">
    <source>
        <dbReference type="EMBL" id="ADL01387.1"/>
    </source>
</evidence>
<dbReference type="Pfam" id="PF20301">
    <property type="entry name" value="pNTSase1"/>
    <property type="match status" value="1"/>
</dbReference>
<dbReference type="STRING" id="633149.Bresu_2077"/>
<accession>D9QIQ4</accession>
<keyword evidence="2" id="KW-1185">Reference proteome</keyword>
<proteinExistence type="predicted"/>
<protein>
    <submittedName>
        <fullName evidence="1">Uncharacterized protein</fullName>
    </submittedName>
</protein>
<dbReference type="InterPro" id="IPR046875">
    <property type="entry name" value="Pred_NTSase1"/>
</dbReference>
<dbReference type="BioCyc" id="BSUB633149:G1GM8-2074-MONOMER"/>
<dbReference type="InParanoid" id="D9QIQ4"/>
<dbReference type="AlphaFoldDB" id="D9QIQ4"/>
<dbReference type="Proteomes" id="UP000002696">
    <property type="component" value="Chromosome"/>
</dbReference>
<gene>
    <name evidence="1" type="ordered locus">Bresu_2077</name>
</gene>
<sequence>MSNEPEAPKIVPGVELPKDRPFEFTPSEIVYTCYTYDRTRPEGERVVPNPGSHVMHGADIDAFIAARVKGRPLPPADAVYRQAGDDPAQERPINIFVSEQCWLVIELDPSEKWQFTPGAPGITTSTDHKAANWGLMHVMSDGTIADGKGPTRDGCRLIYFGVNARRTNEHQRFICNIDLSGVGLTDLLVDPDIPNDGGRFPFPLDRDPSLEDA</sequence>
<evidence type="ECO:0000313" key="2">
    <source>
        <dbReference type="Proteomes" id="UP000002696"/>
    </source>
</evidence>
<dbReference type="KEGG" id="bsb:Bresu_2077"/>
<reference evidence="2" key="1">
    <citation type="journal article" date="2011" name="J. Bacteriol.">
        <title>Genome sequences of eight morphologically diverse alphaproteobacteria.</title>
        <authorList>
            <consortium name="US DOE Joint Genome Institute"/>
            <person name="Brown P.J."/>
            <person name="Kysela D.T."/>
            <person name="Buechlein A."/>
            <person name="Hemmerich C."/>
            <person name="Brun Y.V."/>
        </authorList>
    </citation>
    <scope>NUCLEOTIDE SEQUENCE [LARGE SCALE GENOMIC DNA]</scope>
    <source>
        <strain evidence="2">ATCC 15264 / DSM 4735 / LMG 14903 / NBRC 16000 / CB 81</strain>
    </source>
</reference>
<organism evidence="1 2">
    <name type="scientific">Brevundimonas subvibrioides (strain ATCC 15264 / DSM 4735 / LMG 14903 / NBRC 16000 / CB 81)</name>
    <name type="common">Caulobacter subvibrioides</name>
    <dbReference type="NCBI Taxonomy" id="633149"/>
    <lineage>
        <taxon>Bacteria</taxon>
        <taxon>Pseudomonadati</taxon>
        <taxon>Pseudomonadota</taxon>
        <taxon>Alphaproteobacteria</taxon>
        <taxon>Caulobacterales</taxon>
        <taxon>Caulobacteraceae</taxon>
        <taxon>Brevundimonas</taxon>
    </lineage>
</organism>